<feature type="transmembrane region" description="Helical" evidence="6">
    <location>
        <begin position="323"/>
        <end position="352"/>
    </location>
</feature>
<dbReference type="KEGG" id="phu:Phum_PHUM311490"/>
<feature type="transmembrane region" description="Helical" evidence="6">
    <location>
        <begin position="247"/>
        <end position="265"/>
    </location>
</feature>
<dbReference type="OrthoDB" id="1684102at2759"/>
<dbReference type="GO" id="GO:0015179">
    <property type="term" value="F:L-amino acid transmembrane transporter activity"/>
    <property type="evidence" value="ECO:0007669"/>
    <property type="project" value="TreeGrafter"/>
</dbReference>
<reference evidence="8" key="2">
    <citation type="submission" date="2007-04" db="EMBL/GenBank/DDBJ databases">
        <title>The genome of the human body louse.</title>
        <authorList>
            <consortium name="The Human Body Louse Genome Consortium"/>
            <person name="Kirkness E."/>
            <person name="Walenz B."/>
            <person name="Hass B."/>
            <person name="Bruggner R."/>
            <person name="Strausberg R."/>
        </authorList>
    </citation>
    <scope>NUCLEOTIDE SEQUENCE</scope>
    <source>
        <strain evidence="8">USDA</strain>
    </source>
</reference>
<evidence type="ECO:0000256" key="1">
    <source>
        <dbReference type="ARBA" id="ARBA00004141"/>
    </source>
</evidence>
<feature type="region of interest" description="Disordered" evidence="5">
    <location>
        <begin position="1"/>
        <end position="33"/>
    </location>
</feature>
<evidence type="ECO:0000256" key="6">
    <source>
        <dbReference type="SAM" id="Phobius"/>
    </source>
</evidence>
<dbReference type="STRING" id="121224.E0VMK8"/>
<dbReference type="Proteomes" id="UP000009046">
    <property type="component" value="Unassembled WGS sequence"/>
</dbReference>
<dbReference type="PANTHER" id="PTHR22950:SF349">
    <property type="entry name" value="AMINO ACID TRANSPORTER TRANSMEMBRANE DOMAIN-CONTAINING PROTEIN"/>
    <property type="match status" value="1"/>
</dbReference>
<proteinExistence type="predicted"/>
<keyword evidence="2 6" id="KW-0812">Transmembrane</keyword>
<dbReference type="HOGENOM" id="CLU_547804_0_0_1"/>
<dbReference type="EMBL" id="AAZO01003614">
    <property type="status" value="NOT_ANNOTATED_CDS"/>
    <property type="molecule type" value="Genomic_DNA"/>
</dbReference>
<sequence>MLRRTSGRGRGGGSAGEAGGGGGGPGISAPSRESNALSNQVEIYPEPSPVIAGNYKKSFQTLLSPALLSMPYGFSNGGLMFSFFGYLIMISIVSMNMKKLCESATYLSEREDVKIRTYDQVAYVSLRSCSDRMKPFAPFFQFFVNFLFIVTYLDSCSIFMIFVARNMEALVTFYFPHTFLNVYHFLFLQVVWLMAMSSVRDLKYLTPFSFISCLLILVMTIFVIIFYVSKDLPEISTRMYVGTYVSIHRFISIVSFSLSGLSVSLTLKSSMIHQKKFFSCPGIYCVSVIIKCLIFLPFGFLGYLKYGDDTYPSIMLNLPLDEVIAVCIKITAILSIFLTSPIVFYVAFNVLWTNYLKSYIDVNSVFYAEYCGRYFCIIISYIVASIVPDLGTMIVLKGAFLHSHLEITLPAILHYVTYYPSKGHGKCYWRLLWTILCILFGLYLCVVGVTVGIIDFILFLEESKNSTFEYESAVGDNIFIKLRSDINGVYTNETVFPH</sequence>
<organism>
    <name type="scientific">Pediculus humanus subsp. corporis</name>
    <name type="common">Body louse</name>
    <dbReference type="NCBI Taxonomy" id="121224"/>
    <lineage>
        <taxon>Eukaryota</taxon>
        <taxon>Metazoa</taxon>
        <taxon>Ecdysozoa</taxon>
        <taxon>Arthropoda</taxon>
        <taxon>Hexapoda</taxon>
        <taxon>Insecta</taxon>
        <taxon>Pterygota</taxon>
        <taxon>Neoptera</taxon>
        <taxon>Paraneoptera</taxon>
        <taxon>Psocodea</taxon>
        <taxon>Troctomorpha</taxon>
        <taxon>Phthiraptera</taxon>
        <taxon>Anoplura</taxon>
        <taxon>Pediculidae</taxon>
        <taxon>Pediculus</taxon>
    </lineage>
</organism>
<feature type="transmembrane region" description="Helical" evidence="6">
    <location>
        <begin position="431"/>
        <end position="460"/>
    </location>
</feature>
<dbReference type="Pfam" id="PF01490">
    <property type="entry name" value="Aa_trans"/>
    <property type="match status" value="1"/>
</dbReference>
<dbReference type="PANTHER" id="PTHR22950">
    <property type="entry name" value="AMINO ACID TRANSPORTER"/>
    <property type="match status" value="1"/>
</dbReference>
<feature type="transmembrane region" description="Helical" evidence="6">
    <location>
        <begin position="72"/>
        <end position="93"/>
    </location>
</feature>
<comment type="subcellular location">
    <subcellularLocation>
        <location evidence="1">Membrane</location>
        <topology evidence="1">Multi-pass membrane protein</topology>
    </subcellularLocation>
</comment>
<evidence type="ECO:0000259" key="7">
    <source>
        <dbReference type="Pfam" id="PF01490"/>
    </source>
</evidence>
<reference evidence="8" key="1">
    <citation type="submission" date="2007-04" db="EMBL/GenBank/DDBJ databases">
        <title>Annotation of Pediculus humanus corporis strain USDA.</title>
        <authorList>
            <person name="Kirkness E."/>
            <person name="Hannick L."/>
            <person name="Hass B."/>
            <person name="Bruggner R."/>
            <person name="Lawson D."/>
            <person name="Bidwell S."/>
            <person name="Joardar V."/>
            <person name="Caler E."/>
            <person name="Walenz B."/>
            <person name="Inman J."/>
            <person name="Schobel S."/>
            <person name="Galinsky K."/>
            <person name="Amedeo P."/>
            <person name="Strausberg R."/>
        </authorList>
    </citation>
    <scope>NUCLEOTIDE SEQUENCE</scope>
    <source>
        <strain evidence="8">USDA</strain>
    </source>
</reference>
<keyword evidence="3 6" id="KW-1133">Transmembrane helix</keyword>
<dbReference type="EnsemblMetazoa" id="PHUM311490-RA">
    <property type="protein sequence ID" value="PHUM311490-PA"/>
    <property type="gene ID" value="PHUM311490"/>
</dbReference>
<dbReference type="eggNOG" id="KOG1304">
    <property type="taxonomic scope" value="Eukaryota"/>
</dbReference>
<dbReference type="EMBL" id="DS235315">
    <property type="protein sequence ID" value="EEB14613.1"/>
    <property type="molecule type" value="Genomic_DNA"/>
</dbReference>
<dbReference type="GO" id="GO:0005774">
    <property type="term" value="C:vacuolar membrane"/>
    <property type="evidence" value="ECO:0007669"/>
    <property type="project" value="TreeGrafter"/>
</dbReference>
<dbReference type="InParanoid" id="E0VMK8"/>
<evidence type="ECO:0000256" key="5">
    <source>
        <dbReference type="SAM" id="MobiDB-lite"/>
    </source>
</evidence>
<evidence type="ECO:0000313" key="10">
    <source>
        <dbReference type="Proteomes" id="UP000009046"/>
    </source>
</evidence>
<accession>E0VMK8</accession>
<evidence type="ECO:0000256" key="4">
    <source>
        <dbReference type="ARBA" id="ARBA00023136"/>
    </source>
</evidence>
<feature type="compositionally biased region" description="Gly residues" evidence="5">
    <location>
        <begin position="8"/>
        <end position="26"/>
    </location>
</feature>
<protein>
    <submittedName>
        <fullName evidence="8 9">Proton-coupled amino acid transporter, putative</fullName>
    </submittedName>
</protein>
<feature type="transmembrane region" description="Helical" evidence="6">
    <location>
        <begin position="174"/>
        <end position="195"/>
    </location>
</feature>
<feature type="transmembrane region" description="Helical" evidence="6">
    <location>
        <begin position="364"/>
        <end position="387"/>
    </location>
</feature>
<feature type="transmembrane region" description="Helical" evidence="6">
    <location>
        <begin position="142"/>
        <end position="162"/>
    </location>
</feature>
<feature type="domain" description="Amino acid transporter transmembrane" evidence="7">
    <location>
        <begin position="65"/>
        <end position="453"/>
    </location>
</feature>
<feature type="transmembrane region" description="Helical" evidence="6">
    <location>
        <begin position="207"/>
        <end position="227"/>
    </location>
</feature>
<evidence type="ECO:0000313" key="8">
    <source>
        <dbReference type="EMBL" id="EEB14613.1"/>
    </source>
</evidence>
<dbReference type="RefSeq" id="XP_002427351.1">
    <property type="nucleotide sequence ID" value="XM_002427306.1"/>
</dbReference>
<dbReference type="AlphaFoldDB" id="E0VMK8"/>
<keyword evidence="4 6" id="KW-0472">Membrane</keyword>
<name>E0VMK8_PEDHC</name>
<dbReference type="VEuPathDB" id="VectorBase:PHUM311490"/>
<evidence type="ECO:0000256" key="3">
    <source>
        <dbReference type="ARBA" id="ARBA00022989"/>
    </source>
</evidence>
<reference evidence="9" key="3">
    <citation type="submission" date="2021-02" db="UniProtKB">
        <authorList>
            <consortium name="EnsemblMetazoa"/>
        </authorList>
    </citation>
    <scope>IDENTIFICATION</scope>
    <source>
        <strain evidence="9">USDA</strain>
    </source>
</reference>
<keyword evidence="10" id="KW-1185">Reference proteome</keyword>
<evidence type="ECO:0000256" key="2">
    <source>
        <dbReference type="ARBA" id="ARBA00022692"/>
    </source>
</evidence>
<feature type="transmembrane region" description="Helical" evidence="6">
    <location>
        <begin position="277"/>
        <end position="303"/>
    </location>
</feature>
<gene>
    <name evidence="9" type="primary">8235912</name>
    <name evidence="8" type="ORF">Phum_PHUM311490</name>
</gene>
<evidence type="ECO:0000313" key="9">
    <source>
        <dbReference type="EnsemblMetazoa" id="PHUM311490-PA"/>
    </source>
</evidence>
<dbReference type="OMA" id="CESATYL"/>
<dbReference type="CTD" id="8235912"/>
<dbReference type="InterPro" id="IPR013057">
    <property type="entry name" value="AA_transpt_TM"/>
</dbReference>
<dbReference type="GeneID" id="8235912"/>
<feature type="transmembrane region" description="Helical" evidence="6">
    <location>
        <begin position="399"/>
        <end position="419"/>
    </location>
</feature>